<protein>
    <submittedName>
        <fullName evidence="1">CSON001243 protein</fullName>
    </submittedName>
</protein>
<name>A0A336LQR3_CULSO</name>
<dbReference type="VEuPathDB" id="VectorBase:CSON001243"/>
<gene>
    <name evidence="1" type="primary">CSON001243</name>
</gene>
<sequence>MYITCPKANQRRIKATASREQPKVSELVQPDILFDKLLNTVKGAANTTPAIPGTFDYFYTILNRFSLFMLSYIRAVYRNE</sequence>
<dbReference type="AlphaFoldDB" id="A0A336LQR3"/>
<reference evidence="1" key="1">
    <citation type="submission" date="2018-07" db="EMBL/GenBank/DDBJ databases">
        <authorList>
            <person name="Quirk P.G."/>
            <person name="Krulwich T.A."/>
        </authorList>
    </citation>
    <scope>NUCLEOTIDE SEQUENCE</scope>
</reference>
<organism evidence="1">
    <name type="scientific">Culicoides sonorensis</name>
    <name type="common">Biting midge</name>
    <dbReference type="NCBI Taxonomy" id="179676"/>
    <lineage>
        <taxon>Eukaryota</taxon>
        <taxon>Metazoa</taxon>
        <taxon>Ecdysozoa</taxon>
        <taxon>Arthropoda</taxon>
        <taxon>Hexapoda</taxon>
        <taxon>Insecta</taxon>
        <taxon>Pterygota</taxon>
        <taxon>Neoptera</taxon>
        <taxon>Endopterygota</taxon>
        <taxon>Diptera</taxon>
        <taxon>Nematocera</taxon>
        <taxon>Chironomoidea</taxon>
        <taxon>Ceratopogonidae</taxon>
        <taxon>Ceratopogoninae</taxon>
        <taxon>Culicoides</taxon>
        <taxon>Monoculicoides</taxon>
    </lineage>
</organism>
<evidence type="ECO:0000313" key="1">
    <source>
        <dbReference type="EMBL" id="SSX20382.1"/>
    </source>
</evidence>
<accession>A0A336LQR3</accession>
<dbReference type="EMBL" id="UFQT01000118">
    <property type="protein sequence ID" value="SSX20382.1"/>
    <property type="molecule type" value="Genomic_DNA"/>
</dbReference>
<proteinExistence type="predicted"/>